<keyword evidence="3" id="KW-1185">Reference proteome</keyword>
<dbReference type="AlphaFoldDB" id="A0AAV7W935"/>
<feature type="compositionally biased region" description="Basic residues" evidence="1">
    <location>
        <begin position="258"/>
        <end position="268"/>
    </location>
</feature>
<evidence type="ECO:0000313" key="2">
    <source>
        <dbReference type="EMBL" id="KAJ1210457.1"/>
    </source>
</evidence>
<reference evidence="2" key="1">
    <citation type="journal article" date="2022" name="bioRxiv">
        <title>Sequencing and chromosome-scale assembly of the giantPleurodeles waltlgenome.</title>
        <authorList>
            <person name="Brown T."/>
            <person name="Elewa A."/>
            <person name="Iarovenko S."/>
            <person name="Subramanian E."/>
            <person name="Araus A.J."/>
            <person name="Petzold A."/>
            <person name="Susuki M."/>
            <person name="Suzuki K.-i.T."/>
            <person name="Hayashi T."/>
            <person name="Toyoda A."/>
            <person name="Oliveira C."/>
            <person name="Osipova E."/>
            <person name="Leigh N.D."/>
            <person name="Simon A."/>
            <person name="Yun M.H."/>
        </authorList>
    </citation>
    <scope>NUCLEOTIDE SEQUENCE</scope>
    <source>
        <strain evidence="2">20211129_DDA</strain>
        <tissue evidence="2">Liver</tissue>
    </source>
</reference>
<dbReference type="Proteomes" id="UP001066276">
    <property type="component" value="Chromosome 1_2"/>
</dbReference>
<feature type="compositionally biased region" description="Basic and acidic residues" evidence="1">
    <location>
        <begin position="320"/>
        <end position="335"/>
    </location>
</feature>
<sequence length="335" mass="37121">MFQVVKCLFLDPEPEADEDEAVSEQRVNRTHQTHRTAALHGPHWPALLPRPLRQPSTGPGPLLLRGTRQCKPLTQARKNRTQVRLYPLTHRDYSGPLRRQPTSPPPQQGVQTERLIGSSPSALGKKRPKDSPGRAAEEEKTRPAPPPPPFDSLEPWTHRDPYEDRATHTATGPTPYLFRAAKWNRHSPVLVGCNPGEDGNPPPPQDQLLTCSGPQRVTDAARFGRLQRGSLRPAHPGRRDREDVQNAPGAGSSFGTAHGKRRTGRIRPKNPGTHFLEKASICGSPHPHAAIARRLKEGTTHKRRGHREPNTNSPRAQGPGEKETRDICAGPQEEH</sequence>
<protein>
    <submittedName>
        <fullName evidence="2">Uncharacterized protein</fullName>
    </submittedName>
</protein>
<feature type="compositionally biased region" description="Basic and acidic residues" evidence="1">
    <location>
        <begin position="156"/>
        <end position="167"/>
    </location>
</feature>
<dbReference type="EMBL" id="JANPWB010000002">
    <property type="protein sequence ID" value="KAJ1210457.1"/>
    <property type="molecule type" value="Genomic_DNA"/>
</dbReference>
<proteinExistence type="predicted"/>
<feature type="region of interest" description="Disordered" evidence="1">
    <location>
        <begin position="25"/>
        <end position="173"/>
    </location>
</feature>
<name>A0AAV7W935_PLEWA</name>
<gene>
    <name evidence="2" type="ORF">NDU88_005821</name>
</gene>
<feature type="region of interest" description="Disordered" evidence="1">
    <location>
        <begin position="222"/>
        <end position="335"/>
    </location>
</feature>
<accession>A0AAV7W935</accession>
<evidence type="ECO:0000313" key="3">
    <source>
        <dbReference type="Proteomes" id="UP001066276"/>
    </source>
</evidence>
<organism evidence="2 3">
    <name type="scientific">Pleurodeles waltl</name>
    <name type="common">Iberian ribbed newt</name>
    <dbReference type="NCBI Taxonomy" id="8319"/>
    <lineage>
        <taxon>Eukaryota</taxon>
        <taxon>Metazoa</taxon>
        <taxon>Chordata</taxon>
        <taxon>Craniata</taxon>
        <taxon>Vertebrata</taxon>
        <taxon>Euteleostomi</taxon>
        <taxon>Amphibia</taxon>
        <taxon>Batrachia</taxon>
        <taxon>Caudata</taxon>
        <taxon>Salamandroidea</taxon>
        <taxon>Salamandridae</taxon>
        <taxon>Pleurodelinae</taxon>
        <taxon>Pleurodeles</taxon>
    </lineage>
</organism>
<comment type="caution">
    <text evidence="2">The sequence shown here is derived from an EMBL/GenBank/DDBJ whole genome shotgun (WGS) entry which is preliminary data.</text>
</comment>
<evidence type="ECO:0000256" key="1">
    <source>
        <dbReference type="SAM" id="MobiDB-lite"/>
    </source>
</evidence>
<feature type="compositionally biased region" description="Basic and acidic residues" evidence="1">
    <location>
        <begin position="129"/>
        <end position="142"/>
    </location>
</feature>